<reference evidence="1 2" key="1">
    <citation type="journal article" date="2014" name="PLoS Genet.">
        <title>Phylogenetically driven sequencing of extremely halophilic archaea reveals strategies for static and dynamic osmo-response.</title>
        <authorList>
            <person name="Becker E.A."/>
            <person name="Seitzer P.M."/>
            <person name="Tritt A."/>
            <person name="Larsen D."/>
            <person name="Krusor M."/>
            <person name="Yao A.I."/>
            <person name="Wu D."/>
            <person name="Madern D."/>
            <person name="Eisen J.A."/>
            <person name="Darling A.E."/>
            <person name="Facciotti M.T."/>
        </authorList>
    </citation>
    <scope>NUCLEOTIDE SEQUENCE [LARGE SCALE GENOMIC DNA]</scope>
    <source>
        <strain evidence="1 2">DSM 10524</strain>
    </source>
</reference>
<accession>L9X6U3</accession>
<organism evidence="1 2">
    <name type="scientific">Natronococcus amylolyticus DSM 10524</name>
    <dbReference type="NCBI Taxonomy" id="1227497"/>
    <lineage>
        <taxon>Archaea</taxon>
        <taxon>Methanobacteriati</taxon>
        <taxon>Methanobacteriota</taxon>
        <taxon>Stenosarchaea group</taxon>
        <taxon>Halobacteria</taxon>
        <taxon>Halobacteriales</taxon>
        <taxon>Natrialbaceae</taxon>
        <taxon>Natronococcus</taxon>
    </lineage>
</organism>
<evidence type="ECO:0000313" key="2">
    <source>
        <dbReference type="Proteomes" id="UP000011688"/>
    </source>
</evidence>
<dbReference type="Proteomes" id="UP000011688">
    <property type="component" value="Unassembled WGS sequence"/>
</dbReference>
<comment type="caution">
    <text evidence="1">The sequence shown here is derived from an EMBL/GenBank/DDBJ whole genome shotgun (WGS) entry which is preliminary data.</text>
</comment>
<sequence length="68" mass="7480">MDGDIIVGALNDVECLVGEKDLEVDRLLRSSAIADRDNMLDVGVVDDVNDLGHLLGKRDNRFRLTVAE</sequence>
<gene>
    <name evidence="1" type="ORF">C491_15337</name>
</gene>
<proteinExistence type="predicted"/>
<protein>
    <submittedName>
        <fullName evidence="1">Uncharacterized protein</fullName>
    </submittedName>
</protein>
<name>L9X6U3_9EURY</name>
<dbReference type="EMBL" id="AOIB01000028">
    <property type="protein sequence ID" value="ELY56333.1"/>
    <property type="molecule type" value="Genomic_DNA"/>
</dbReference>
<keyword evidence="2" id="KW-1185">Reference proteome</keyword>
<evidence type="ECO:0000313" key="1">
    <source>
        <dbReference type="EMBL" id="ELY56333.1"/>
    </source>
</evidence>
<dbReference type="AlphaFoldDB" id="L9X6U3"/>